<organism evidence="2 3">
    <name type="scientific">Polypedilum vanderplanki</name>
    <name type="common">Sleeping chironomid midge</name>
    <dbReference type="NCBI Taxonomy" id="319348"/>
    <lineage>
        <taxon>Eukaryota</taxon>
        <taxon>Metazoa</taxon>
        <taxon>Ecdysozoa</taxon>
        <taxon>Arthropoda</taxon>
        <taxon>Hexapoda</taxon>
        <taxon>Insecta</taxon>
        <taxon>Pterygota</taxon>
        <taxon>Neoptera</taxon>
        <taxon>Endopterygota</taxon>
        <taxon>Diptera</taxon>
        <taxon>Nematocera</taxon>
        <taxon>Chironomoidea</taxon>
        <taxon>Chironomidae</taxon>
        <taxon>Chironominae</taxon>
        <taxon>Polypedilum</taxon>
        <taxon>Polypedilum</taxon>
    </lineage>
</organism>
<feature type="region of interest" description="Disordered" evidence="1">
    <location>
        <begin position="689"/>
        <end position="713"/>
    </location>
</feature>
<sequence>MEEENSDVIDFKNALYEKFKEFLHNNDVSIYFRNMKDKEFYDSLNISHGVLSSSAMFDTLNMNILKDIEVNLTRMQQIYEKFKKINGLTISLSSSSNSDEDEEEQYAPQYVMAKRIKWKMPNKIRFISRNIPQKNINQNPNMRVNPLADRAKSTVQSNTDAQSIPVISNSTTAQMNLVTPNNNPPLAAPILLVMVPMSVSTESVNQKTGQPIYYNQQPQSMPLPVIQQNIQSSAAHNFHQPQPDVPLPLSAPQSAVIQNNQRPPNSSSRNYTMRTNKFRPTLPRNNVPHSVNMNNRSDKPNSFAEHKERKRIEEEKRRKIAFEKASKVAEEERRKKVEEANKALRQDEQKRKERLTRWSDNNSSVPLTVQLKPQLENKKDSALLQIETEENNKSVSTISVHENNFKKVKPIIHSIEILNKRNEEKEINYNKASSRSNSNLLNTPPPSPPEEKEKERTQEKMIEIPASVIIPYDDDDDNATVRMEYYDEVSTERINNSEVLTEKVNNDKVAIERINNDEVTPVRIDNNEVVAETVDNGKIANVKMNVIINHTIASQFDNKSKSSIDSIPATVQIDNSSKKSNDSLTNTVQIDNESVINERIVKKEKQNDELPIKIKQEKLDYINIEEREAQTDSEEETSNESFYKQFEKVVKNEDFLRLVRSVQPQHQMTSQEKVQTWIDAIASPNHDQVYDYDDDDEGIWEKSGEDFGDSQTIIPFEPSSQIADIIKQELESSD</sequence>
<reference evidence="2" key="1">
    <citation type="submission" date="2021-03" db="EMBL/GenBank/DDBJ databases">
        <title>Chromosome level genome of the anhydrobiotic midge Polypedilum vanderplanki.</title>
        <authorList>
            <person name="Yoshida Y."/>
            <person name="Kikawada T."/>
            <person name="Gusev O."/>
        </authorList>
    </citation>
    <scope>NUCLEOTIDE SEQUENCE</scope>
    <source>
        <strain evidence="2">NIAS01</strain>
        <tissue evidence="2">Whole body or cell culture</tissue>
    </source>
</reference>
<accession>A0A9J6CAZ7</accession>
<feature type="region of interest" description="Disordered" evidence="1">
    <location>
        <begin position="325"/>
        <end position="361"/>
    </location>
</feature>
<feature type="compositionally biased region" description="Low complexity" evidence="1">
    <location>
        <begin position="258"/>
        <end position="270"/>
    </location>
</feature>
<evidence type="ECO:0000313" key="3">
    <source>
        <dbReference type="Proteomes" id="UP001107558"/>
    </source>
</evidence>
<comment type="caution">
    <text evidence="2">The sequence shown here is derived from an EMBL/GenBank/DDBJ whole genome shotgun (WGS) entry which is preliminary data.</text>
</comment>
<evidence type="ECO:0000313" key="2">
    <source>
        <dbReference type="EMBL" id="KAG5678923.1"/>
    </source>
</evidence>
<feature type="compositionally biased region" description="Basic and acidic residues" evidence="1">
    <location>
        <begin position="325"/>
        <end position="357"/>
    </location>
</feature>
<dbReference type="Proteomes" id="UP001107558">
    <property type="component" value="Chromosome 2"/>
</dbReference>
<dbReference type="EMBL" id="JADBJN010000002">
    <property type="protein sequence ID" value="KAG5678923.1"/>
    <property type="molecule type" value="Genomic_DNA"/>
</dbReference>
<evidence type="ECO:0000256" key="1">
    <source>
        <dbReference type="SAM" id="MobiDB-lite"/>
    </source>
</evidence>
<feature type="compositionally biased region" description="Polar residues" evidence="1">
    <location>
        <begin position="283"/>
        <end position="295"/>
    </location>
</feature>
<proteinExistence type="predicted"/>
<feature type="region of interest" description="Disordered" evidence="1">
    <location>
        <begin position="257"/>
        <end position="313"/>
    </location>
</feature>
<protein>
    <submittedName>
        <fullName evidence="2">Uncharacterized protein</fullName>
    </submittedName>
</protein>
<feature type="compositionally biased region" description="Basic and acidic residues" evidence="1">
    <location>
        <begin position="296"/>
        <end position="313"/>
    </location>
</feature>
<gene>
    <name evidence="2" type="ORF">PVAND_008546</name>
</gene>
<name>A0A9J6CAZ7_POLVA</name>
<keyword evidence="3" id="KW-1185">Reference proteome</keyword>
<dbReference type="AlphaFoldDB" id="A0A9J6CAZ7"/>
<feature type="region of interest" description="Disordered" evidence="1">
    <location>
        <begin position="429"/>
        <end position="457"/>
    </location>
</feature>
<feature type="compositionally biased region" description="Low complexity" evidence="1">
    <location>
        <begin position="433"/>
        <end position="442"/>
    </location>
</feature>